<feature type="non-terminal residue" evidence="1">
    <location>
        <position position="1"/>
    </location>
</feature>
<comment type="caution">
    <text evidence="1">The sequence shown here is derived from an EMBL/GenBank/DDBJ whole genome shotgun (WGS) entry which is preliminary data.</text>
</comment>
<protein>
    <submittedName>
        <fullName evidence="1">Uncharacterized protein</fullName>
    </submittedName>
</protein>
<reference evidence="1" key="1">
    <citation type="submission" date="2021-03" db="EMBL/GenBank/DDBJ databases">
        <title>Comparative genomics and phylogenomic investigation of the class Geoglossomycetes provide insights into ecological specialization and systematics.</title>
        <authorList>
            <person name="Melie T."/>
            <person name="Pirro S."/>
            <person name="Miller A.N."/>
            <person name="Quandt A."/>
        </authorList>
    </citation>
    <scope>NUCLEOTIDE SEQUENCE</scope>
    <source>
        <strain evidence="1">CAQ_001_2017</strain>
    </source>
</reference>
<dbReference type="Proteomes" id="UP000750711">
    <property type="component" value="Unassembled WGS sequence"/>
</dbReference>
<evidence type="ECO:0000313" key="1">
    <source>
        <dbReference type="EMBL" id="KAH0547964.1"/>
    </source>
</evidence>
<gene>
    <name evidence="1" type="ORF">GP486_008295</name>
</gene>
<sequence length="95" mass="11135">IMKDTHDAMPEQDSQPAMEEEVAEVLRHFGKMQHKEYEKATCRSAAYNTTMARKETLCQKADNEDEEDPELTEAEFYEKLKDPKTFYQEIAELTQ</sequence>
<accession>A0A9P8IDZ9</accession>
<organism evidence="1 2">
    <name type="scientific">Trichoglossum hirsutum</name>
    <dbReference type="NCBI Taxonomy" id="265104"/>
    <lineage>
        <taxon>Eukaryota</taxon>
        <taxon>Fungi</taxon>
        <taxon>Dikarya</taxon>
        <taxon>Ascomycota</taxon>
        <taxon>Pezizomycotina</taxon>
        <taxon>Geoglossomycetes</taxon>
        <taxon>Geoglossales</taxon>
        <taxon>Geoglossaceae</taxon>
        <taxon>Trichoglossum</taxon>
    </lineage>
</organism>
<evidence type="ECO:0000313" key="2">
    <source>
        <dbReference type="Proteomes" id="UP000750711"/>
    </source>
</evidence>
<dbReference type="AlphaFoldDB" id="A0A9P8IDZ9"/>
<name>A0A9P8IDZ9_9PEZI</name>
<keyword evidence="2" id="KW-1185">Reference proteome</keyword>
<dbReference type="EMBL" id="JAGHQM010003023">
    <property type="protein sequence ID" value="KAH0547964.1"/>
    <property type="molecule type" value="Genomic_DNA"/>
</dbReference>
<proteinExistence type="predicted"/>